<dbReference type="Pfam" id="PF00672">
    <property type="entry name" value="HAMP"/>
    <property type="match status" value="1"/>
</dbReference>
<dbReference type="PANTHER" id="PTHR43531:SF14">
    <property type="entry name" value="METHYL-ACCEPTING CHEMOTAXIS PROTEIN I-RELATED"/>
    <property type="match status" value="1"/>
</dbReference>
<dbReference type="InterPro" id="IPR003660">
    <property type="entry name" value="HAMP_dom"/>
</dbReference>
<proteinExistence type="inferred from homology"/>
<organism evidence="17 18">
    <name type="scientific">Coralloluteibacterium stylophorae</name>
    <dbReference type="NCBI Taxonomy" id="1776034"/>
    <lineage>
        <taxon>Bacteria</taxon>
        <taxon>Pseudomonadati</taxon>
        <taxon>Pseudomonadota</taxon>
        <taxon>Gammaproteobacteria</taxon>
        <taxon>Lysobacterales</taxon>
        <taxon>Lysobacteraceae</taxon>
        <taxon>Coralloluteibacterium</taxon>
    </lineage>
</organism>
<feature type="domain" description="HAMP" evidence="16">
    <location>
        <begin position="352"/>
        <end position="404"/>
    </location>
</feature>
<comment type="subcellular location">
    <subcellularLocation>
        <location evidence="1">Membrane</location>
    </subcellularLocation>
</comment>
<evidence type="ECO:0000256" key="7">
    <source>
        <dbReference type="ARBA" id="ARBA00022840"/>
    </source>
</evidence>
<keyword evidence="18" id="KW-1185">Reference proteome</keyword>
<evidence type="ECO:0000256" key="12">
    <source>
        <dbReference type="SAM" id="MobiDB-lite"/>
    </source>
</evidence>
<evidence type="ECO:0000259" key="14">
    <source>
        <dbReference type="PROSITE" id="PS50111"/>
    </source>
</evidence>
<evidence type="ECO:0000256" key="1">
    <source>
        <dbReference type="ARBA" id="ARBA00004370"/>
    </source>
</evidence>
<evidence type="ECO:0000256" key="10">
    <source>
        <dbReference type="ARBA" id="ARBA00029447"/>
    </source>
</evidence>
<dbReference type="Proteomes" id="UP000675747">
    <property type="component" value="Unassembled WGS sequence"/>
</dbReference>
<feature type="compositionally biased region" description="Low complexity" evidence="12">
    <location>
        <begin position="912"/>
        <end position="938"/>
    </location>
</feature>
<dbReference type="PROSITE" id="PS50885">
    <property type="entry name" value="HAMP"/>
    <property type="match status" value="2"/>
</dbReference>
<dbReference type="SMART" id="SM00283">
    <property type="entry name" value="MA"/>
    <property type="match status" value="1"/>
</dbReference>
<feature type="domain" description="PAS" evidence="15">
    <location>
        <begin position="414"/>
        <end position="456"/>
    </location>
</feature>
<keyword evidence="13" id="KW-0472">Membrane</keyword>
<evidence type="ECO:0000256" key="2">
    <source>
        <dbReference type="ARBA" id="ARBA00022481"/>
    </source>
</evidence>
<accession>A0AAP2CAF3</accession>
<dbReference type="PROSITE" id="PS50111">
    <property type="entry name" value="CHEMOTAXIS_TRANSDUC_2"/>
    <property type="match status" value="1"/>
</dbReference>
<sequence length="956" mass="99393">MSLLQSTRWSISAKQSLAIAVAICVVFAALAFGVARHVEGVTADKAQAQLRSALEVADASVARFHDSLLADTERLGQAFVAALPEGEAALEAPRPVRGRGAADAGADPVPVLTFGGEPLDGEGALVDRFTESTGSIATVFAREGEDFRRVATSLRREDGERATGTVLDHAHPAYARMLAGEGYTGTATLFGTLYMTRYVPLRDAAGEVVGIAFVGTPYAASLEALKASLAGVRIGDSGFLLALTRGAAPAIEVHPGLRGQPASALGEAATALLAADPQAGGIVAVDGVGRDGAVHAQRALVADPAGSGWRLAAVMDESEILAAGQSVARVIAVAAVAATLLLAALVYLLAQRMVRRPLDRAIGAVERVAAGALDTRMPAAGSNEMLRLNAAIQRMIDAIRERIEAEAEAAVAGDNLRIRQALDNVTGSVMIADADRRIVYANASVQALLRNAESDLRRDLPAFDASRLIGGSIDDFHRRPEHQARLLAELTGTHSARIVVGGRTMTLVVNPIVSPEGERVGTVVEWNDRTAEVAVEDEVARIVAAAQRGDLDARIDLAGKQGFLLQLSEGMNRVLDTTRDGVGAVQDMLAAMAEGDLTRRIDRELPGTFGRMRDDANRTAAHLAEIVRGIQVTAGTIRDASGEIASGNQDLSGRTEEQAASLEETASSMEELTSTVRQNAENARQANQLAQGAGEVAVSGGRVVEEVVTTMGAISESSKKIADIIGVIDGIAFQTNILALNAAVEAARAGEQGRGFAVVASEVRSLAGRSADAAKEIKALIADSSEKVELGSELVNRAGATMTEIVSSVKRVTDIMGEITAASAEQSAGIEQVNRTVTQLDETTQQNAALVEEASAAARSLEEQAGELAASVAVFRVEQAVQQAATAAPRTAAPAKAGKVDSAKAIKPAQPARPADAAVPKTAAPATNAKAPAAPARPVVRRPEPVLADDGDWQEF</sequence>
<name>A0AAP2CAF3_9GAMM</name>
<feature type="domain" description="Methyl-accepting transducer" evidence="14">
    <location>
        <begin position="633"/>
        <end position="862"/>
    </location>
</feature>
<evidence type="ECO:0000256" key="6">
    <source>
        <dbReference type="ARBA" id="ARBA00022777"/>
    </source>
</evidence>
<dbReference type="SUPFAM" id="SSF158472">
    <property type="entry name" value="HAMP domain-like"/>
    <property type="match status" value="1"/>
</dbReference>
<feature type="region of interest" description="Disordered" evidence="12">
    <location>
        <begin position="892"/>
        <end position="956"/>
    </location>
</feature>
<evidence type="ECO:0000256" key="9">
    <source>
        <dbReference type="ARBA" id="ARBA00023224"/>
    </source>
</evidence>
<dbReference type="Pfam" id="PF13188">
    <property type="entry name" value="PAS_8"/>
    <property type="match status" value="1"/>
</dbReference>
<protein>
    <submittedName>
        <fullName evidence="17">Cache 3/Cache 2 fusion domain-containing protein</fullName>
    </submittedName>
</protein>
<dbReference type="GO" id="GO:0004888">
    <property type="term" value="F:transmembrane signaling receptor activity"/>
    <property type="evidence" value="ECO:0007669"/>
    <property type="project" value="InterPro"/>
</dbReference>
<dbReference type="RefSeq" id="WP_213173618.1">
    <property type="nucleotide sequence ID" value="NZ_JAGQFT020000005.1"/>
</dbReference>
<comment type="similarity">
    <text evidence="10">Belongs to the methyl-accepting chemotaxis (MCP) protein family.</text>
</comment>
<dbReference type="EMBL" id="JAGQFT020000005">
    <property type="protein sequence ID" value="MBS7457253.1"/>
    <property type="molecule type" value="Genomic_DNA"/>
</dbReference>
<dbReference type="GO" id="GO:0005524">
    <property type="term" value="F:ATP binding"/>
    <property type="evidence" value="ECO:0007669"/>
    <property type="project" value="UniProtKB-KW"/>
</dbReference>
<dbReference type="GO" id="GO:0005886">
    <property type="term" value="C:plasma membrane"/>
    <property type="evidence" value="ECO:0007669"/>
    <property type="project" value="TreeGrafter"/>
</dbReference>
<dbReference type="SUPFAM" id="SSF103190">
    <property type="entry name" value="Sensory domain-like"/>
    <property type="match status" value="1"/>
</dbReference>
<evidence type="ECO:0000313" key="18">
    <source>
        <dbReference type="Proteomes" id="UP000675747"/>
    </source>
</evidence>
<dbReference type="Pfam" id="PF17201">
    <property type="entry name" value="Cache_3-Cache_2"/>
    <property type="match status" value="1"/>
</dbReference>
<evidence type="ECO:0000259" key="16">
    <source>
        <dbReference type="PROSITE" id="PS50885"/>
    </source>
</evidence>
<dbReference type="CDD" id="cd06225">
    <property type="entry name" value="HAMP"/>
    <property type="match status" value="1"/>
</dbReference>
<dbReference type="Gene3D" id="1.10.287.950">
    <property type="entry name" value="Methyl-accepting chemotaxis protein"/>
    <property type="match status" value="1"/>
</dbReference>
<gene>
    <name evidence="17" type="ORF">KB893_008895</name>
</gene>
<dbReference type="SUPFAM" id="SSF55785">
    <property type="entry name" value="PYP-like sensor domain (PAS domain)"/>
    <property type="match status" value="1"/>
</dbReference>
<dbReference type="InterPro" id="IPR029151">
    <property type="entry name" value="Sensor-like_sf"/>
</dbReference>
<keyword evidence="7" id="KW-0067">ATP-binding</keyword>
<evidence type="ECO:0000256" key="5">
    <source>
        <dbReference type="ARBA" id="ARBA00022741"/>
    </source>
</evidence>
<reference evidence="17 18" key="1">
    <citation type="journal article" date="2021" name="Microbiol. Resour. Announc.">
        <title>Draft Genome Sequence of Coralloluteibacterium stylophorae LMG 29479T.</title>
        <authorList>
            <person name="Karlyshev A.V."/>
            <person name="Kudryashova E.B."/>
            <person name="Ariskina E.V."/>
            <person name="Conroy A.P."/>
            <person name="Abidueva E.Y."/>
        </authorList>
    </citation>
    <scope>NUCLEOTIDE SEQUENCE [LARGE SCALE GENOMIC DNA]</scope>
    <source>
        <strain evidence="17 18">LMG 29479</strain>
    </source>
</reference>
<dbReference type="PROSITE" id="PS50112">
    <property type="entry name" value="PAS"/>
    <property type="match status" value="1"/>
</dbReference>
<dbReference type="FunFam" id="3.30.450.20:FF:000075">
    <property type="entry name" value="Methyl-accepting chemotaxis protein"/>
    <property type="match status" value="1"/>
</dbReference>
<dbReference type="AlphaFoldDB" id="A0AAP2CAF3"/>
<dbReference type="GO" id="GO:0000160">
    <property type="term" value="P:phosphorelay signal transduction system"/>
    <property type="evidence" value="ECO:0007669"/>
    <property type="project" value="UniProtKB-KW"/>
</dbReference>
<dbReference type="Gene3D" id="6.10.340.10">
    <property type="match status" value="1"/>
</dbReference>
<keyword evidence="13" id="KW-1133">Transmembrane helix</keyword>
<dbReference type="SUPFAM" id="SSF58104">
    <property type="entry name" value="Methyl-accepting chemotaxis protein (MCP) signaling domain"/>
    <property type="match status" value="1"/>
</dbReference>
<keyword evidence="4" id="KW-0808">Transferase</keyword>
<feature type="domain" description="HAMP" evidence="16">
    <location>
        <begin position="582"/>
        <end position="628"/>
    </location>
</feature>
<evidence type="ECO:0000259" key="15">
    <source>
        <dbReference type="PROSITE" id="PS50112"/>
    </source>
</evidence>
<dbReference type="GO" id="GO:0016301">
    <property type="term" value="F:kinase activity"/>
    <property type="evidence" value="ECO:0007669"/>
    <property type="project" value="UniProtKB-KW"/>
</dbReference>
<comment type="caution">
    <text evidence="17">The sequence shown here is derived from an EMBL/GenBank/DDBJ whole genome shotgun (WGS) entry which is preliminary data.</text>
</comment>
<dbReference type="InterPro" id="IPR051310">
    <property type="entry name" value="MCP_chemotaxis"/>
</dbReference>
<dbReference type="GO" id="GO:0006935">
    <property type="term" value="P:chemotaxis"/>
    <property type="evidence" value="ECO:0007669"/>
    <property type="project" value="InterPro"/>
</dbReference>
<dbReference type="InterPro" id="IPR033462">
    <property type="entry name" value="Cache_3-Cache_2"/>
</dbReference>
<dbReference type="PANTHER" id="PTHR43531">
    <property type="entry name" value="PROTEIN ICFG"/>
    <property type="match status" value="1"/>
</dbReference>
<evidence type="ECO:0000313" key="17">
    <source>
        <dbReference type="EMBL" id="MBS7457253.1"/>
    </source>
</evidence>
<dbReference type="InterPro" id="IPR004090">
    <property type="entry name" value="Chemotax_Me-accpt_rcpt"/>
</dbReference>
<evidence type="ECO:0000256" key="11">
    <source>
        <dbReference type="PROSITE-ProRule" id="PRU00284"/>
    </source>
</evidence>
<dbReference type="FunFam" id="1.10.287.950:FF:000002">
    <property type="entry name" value="Methyl-accepting chemotaxis protein"/>
    <property type="match status" value="1"/>
</dbReference>
<dbReference type="InterPro" id="IPR000014">
    <property type="entry name" value="PAS"/>
</dbReference>
<dbReference type="InterPro" id="IPR035965">
    <property type="entry name" value="PAS-like_dom_sf"/>
</dbReference>
<keyword evidence="2" id="KW-0488">Methylation</keyword>
<feature type="compositionally biased region" description="Acidic residues" evidence="12">
    <location>
        <begin position="947"/>
        <end position="956"/>
    </location>
</feature>
<keyword evidence="5" id="KW-0547">Nucleotide-binding</keyword>
<keyword evidence="13" id="KW-0812">Transmembrane</keyword>
<keyword evidence="8" id="KW-0902">Two-component regulatory system</keyword>
<dbReference type="InterPro" id="IPR004089">
    <property type="entry name" value="MCPsignal_dom"/>
</dbReference>
<dbReference type="PRINTS" id="PR00260">
    <property type="entry name" value="CHEMTRNSDUCR"/>
</dbReference>
<evidence type="ECO:0000256" key="4">
    <source>
        <dbReference type="ARBA" id="ARBA00022679"/>
    </source>
</evidence>
<keyword evidence="3" id="KW-0597">Phosphoprotein</keyword>
<dbReference type="Pfam" id="PF18947">
    <property type="entry name" value="HAMP_2"/>
    <property type="match status" value="1"/>
</dbReference>
<dbReference type="Pfam" id="PF00015">
    <property type="entry name" value="MCPsignal"/>
    <property type="match status" value="1"/>
</dbReference>
<keyword evidence="6" id="KW-0418">Kinase</keyword>
<feature type="transmembrane region" description="Helical" evidence="13">
    <location>
        <begin position="330"/>
        <end position="350"/>
    </location>
</feature>
<evidence type="ECO:0000256" key="8">
    <source>
        <dbReference type="ARBA" id="ARBA00023012"/>
    </source>
</evidence>
<dbReference type="CDD" id="cd11386">
    <property type="entry name" value="MCP_signal"/>
    <property type="match status" value="1"/>
</dbReference>
<keyword evidence="9 11" id="KW-0807">Transducer</keyword>
<evidence type="ECO:0000256" key="3">
    <source>
        <dbReference type="ARBA" id="ARBA00022553"/>
    </source>
</evidence>
<evidence type="ECO:0000256" key="13">
    <source>
        <dbReference type="SAM" id="Phobius"/>
    </source>
</evidence>
<dbReference type="Gene3D" id="3.30.450.20">
    <property type="entry name" value="PAS domain"/>
    <property type="match status" value="1"/>
</dbReference>
<dbReference type="SMART" id="SM00304">
    <property type="entry name" value="HAMP"/>
    <property type="match status" value="3"/>
</dbReference>